<accession>W4VBP2</accession>
<evidence type="ECO:0000313" key="2">
    <source>
        <dbReference type="Proteomes" id="UP000019109"/>
    </source>
</evidence>
<protein>
    <submittedName>
        <fullName evidence="1">Uncharacterized protein</fullName>
    </submittedName>
</protein>
<reference evidence="1" key="1">
    <citation type="journal article" date="2014" name="Genome Announc.">
        <title>Draft Genome Sequence of Clostridium straminisolvens Strain JCM 21531T, Isolated from a Cellulose-Degrading Bacterial Community.</title>
        <authorList>
            <person name="Yuki M."/>
            <person name="Oshima K."/>
            <person name="Suda W."/>
            <person name="Sakamoto M."/>
            <person name="Kitamura K."/>
            <person name="Iida T."/>
            <person name="Hattori M."/>
            <person name="Ohkuma M."/>
        </authorList>
    </citation>
    <scope>NUCLEOTIDE SEQUENCE [LARGE SCALE GENOMIC DNA]</scope>
    <source>
        <strain evidence="1">JCM 21531</strain>
    </source>
</reference>
<organism evidence="1 2">
    <name type="scientific">Acetivibrio straminisolvens JCM 21531</name>
    <dbReference type="NCBI Taxonomy" id="1294263"/>
    <lineage>
        <taxon>Bacteria</taxon>
        <taxon>Bacillati</taxon>
        <taxon>Bacillota</taxon>
        <taxon>Clostridia</taxon>
        <taxon>Eubacteriales</taxon>
        <taxon>Oscillospiraceae</taxon>
        <taxon>Acetivibrio</taxon>
    </lineage>
</organism>
<keyword evidence="2" id="KW-1185">Reference proteome</keyword>
<dbReference type="Proteomes" id="UP000019109">
    <property type="component" value="Unassembled WGS sequence"/>
</dbReference>
<sequence length="76" mass="8885">MVTEQKIFIKAPYHDVYYKVVLTGQKYSFHRTVLWNILSLDVTVKFYIYIAGTPLRETDSSPTLHSWLITLSSFVN</sequence>
<dbReference type="STRING" id="1294263.JCM21531_4243"/>
<name>W4VBP2_9FIRM</name>
<evidence type="ECO:0000313" key="1">
    <source>
        <dbReference type="EMBL" id="GAE90617.1"/>
    </source>
</evidence>
<proteinExistence type="predicted"/>
<comment type="caution">
    <text evidence="1">The sequence shown here is derived from an EMBL/GenBank/DDBJ whole genome shotgun (WGS) entry which is preliminary data.</text>
</comment>
<dbReference type="EMBL" id="BAVR01000080">
    <property type="protein sequence ID" value="GAE90617.1"/>
    <property type="molecule type" value="Genomic_DNA"/>
</dbReference>
<dbReference type="AlphaFoldDB" id="W4VBP2"/>
<gene>
    <name evidence="1" type="ORF">JCM21531_4243</name>
</gene>